<proteinExistence type="predicted"/>
<evidence type="ECO:0008006" key="9">
    <source>
        <dbReference type="Google" id="ProtNLM"/>
    </source>
</evidence>
<feature type="domain" description="ClpA/ClpB AAA lid" evidence="6">
    <location>
        <begin position="424"/>
        <end position="463"/>
    </location>
</feature>
<feature type="compositionally biased region" description="Gly residues" evidence="4">
    <location>
        <begin position="28"/>
        <end position="50"/>
    </location>
</feature>
<dbReference type="Pfam" id="PF17871">
    <property type="entry name" value="AAA_lid_9"/>
    <property type="match status" value="1"/>
</dbReference>
<feature type="compositionally biased region" description="Low complexity" evidence="4">
    <location>
        <begin position="51"/>
        <end position="66"/>
    </location>
</feature>
<keyword evidence="1" id="KW-0547">Nucleotide-binding</keyword>
<keyword evidence="3" id="KW-0143">Chaperone</keyword>
<dbReference type="InterPro" id="IPR050130">
    <property type="entry name" value="ClpA_ClpB"/>
</dbReference>
<feature type="compositionally biased region" description="Gly residues" evidence="4">
    <location>
        <begin position="1"/>
        <end position="20"/>
    </location>
</feature>
<dbReference type="EMBL" id="JAEACU010000009">
    <property type="protein sequence ID" value="KAH7518907.1"/>
    <property type="molecule type" value="Genomic_DNA"/>
</dbReference>
<evidence type="ECO:0000259" key="6">
    <source>
        <dbReference type="Pfam" id="PF17871"/>
    </source>
</evidence>
<feature type="domain" description="ATPase AAA-type core" evidence="5">
    <location>
        <begin position="496"/>
        <end position="634"/>
    </location>
</feature>
<dbReference type="GO" id="GO:0005737">
    <property type="term" value="C:cytoplasm"/>
    <property type="evidence" value="ECO:0007669"/>
    <property type="project" value="TreeGrafter"/>
</dbReference>
<organism evidence="7 8">
    <name type="scientific">Ziziphus jujuba var. spinosa</name>
    <dbReference type="NCBI Taxonomy" id="714518"/>
    <lineage>
        <taxon>Eukaryota</taxon>
        <taxon>Viridiplantae</taxon>
        <taxon>Streptophyta</taxon>
        <taxon>Embryophyta</taxon>
        <taxon>Tracheophyta</taxon>
        <taxon>Spermatophyta</taxon>
        <taxon>Magnoliopsida</taxon>
        <taxon>eudicotyledons</taxon>
        <taxon>Gunneridae</taxon>
        <taxon>Pentapetalae</taxon>
        <taxon>rosids</taxon>
        <taxon>fabids</taxon>
        <taxon>Rosales</taxon>
        <taxon>Rhamnaceae</taxon>
        <taxon>Paliureae</taxon>
        <taxon>Ziziphus</taxon>
    </lineage>
</organism>
<comment type="caution">
    <text evidence="7">The sequence shown here is derived from an EMBL/GenBank/DDBJ whole genome shotgun (WGS) entry which is preliminary data.</text>
</comment>
<dbReference type="InterPro" id="IPR003959">
    <property type="entry name" value="ATPase_AAA_core"/>
</dbReference>
<dbReference type="Proteomes" id="UP000813462">
    <property type="component" value="Unassembled WGS sequence"/>
</dbReference>
<dbReference type="GO" id="GO:0034605">
    <property type="term" value="P:cellular response to heat"/>
    <property type="evidence" value="ECO:0007669"/>
    <property type="project" value="TreeGrafter"/>
</dbReference>
<evidence type="ECO:0000313" key="7">
    <source>
        <dbReference type="EMBL" id="KAH7518907.1"/>
    </source>
</evidence>
<evidence type="ECO:0000256" key="3">
    <source>
        <dbReference type="ARBA" id="ARBA00023186"/>
    </source>
</evidence>
<dbReference type="InterPro" id="IPR027417">
    <property type="entry name" value="P-loop_NTPase"/>
</dbReference>
<dbReference type="InterPro" id="IPR041546">
    <property type="entry name" value="ClpA/ClpB_AAA_lid"/>
</dbReference>
<evidence type="ECO:0000256" key="2">
    <source>
        <dbReference type="ARBA" id="ARBA00022840"/>
    </source>
</evidence>
<dbReference type="PRINTS" id="PR00300">
    <property type="entry name" value="CLPPROTEASEA"/>
</dbReference>
<feature type="compositionally biased region" description="Polar residues" evidence="4">
    <location>
        <begin position="70"/>
        <end position="79"/>
    </location>
</feature>
<evidence type="ECO:0000313" key="8">
    <source>
        <dbReference type="Proteomes" id="UP000813462"/>
    </source>
</evidence>
<accession>A0A978UVK7</accession>
<sequence length="675" mass="76301">MERGSNGYGRGRGSNGYGRGRGGRGRGRGGSGVGYDGGNGRSGVGRGRGYGHQQQQHHYQHQQQGREYSQRWTSASSGGVHQKYERNQHQHQNQQQQSGSWRRRSGDPMTQVETVRSPIGLSAAGGGGGHGRRRRGNPAATPAPVVQYSEEIEALSRYISHLQSEANQIKGLLRVTNDKLILDAIPPVLLHLKDDESKASMMMMALVEAEGGHDEFEVKTKEAEEEQVCFYTYVENVGFKLMRYAVKFSYFFPEFQMGSLDTNRWYRGMSKVLKSSSSKLMEMEKEKETTNVSKRFHWELIMEGKSVKLGDFVMLKMVPSILEYGTILSFLDHKKDGQVLVLTHEVIQLLQARIELCLEEVRCIFEFLQMPFVTQDEENKCQEFVGSILPKRRLYSITEYRKHIEKDSALKRRFTRVEVPEPTIDKAIEILKGLCIRYVTHDIVKSAEEALVAAARLSSQYIRLSQDTHIQYLVSSRTGITGENVAKAESIKLLSMESPTGVGKTEMATTLAAEYFGSKDSIIGLDMSEYMERHAASKLVGSRPGYIRHDEGGQLIESVRQRPHWLILFNDIEKAHRAIFNVLLQILDYGRLTDSKGQKVDFGNTFIILTSNIGGLKTIKKIRLNVTEEFKEKLAKQGNNSNYGARPPKQAIMRNLEYYLAEKILKGERSGNSWH</sequence>
<protein>
    <recommendedName>
        <fullName evidence="9">AAA+ ATPase domain-containing protein</fullName>
    </recommendedName>
</protein>
<dbReference type="PROSITE" id="PS00871">
    <property type="entry name" value="CLPAB_2"/>
    <property type="match status" value="1"/>
</dbReference>
<dbReference type="PANTHER" id="PTHR11638:SF189">
    <property type="entry name" value="CLP R DOMAIN-CONTAINING PROTEIN"/>
    <property type="match status" value="1"/>
</dbReference>
<gene>
    <name evidence="7" type="ORF">FEM48_Zijuj09G0221000</name>
</gene>
<evidence type="ECO:0000256" key="1">
    <source>
        <dbReference type="ARBA" id="ARBA00022741"/>
    </source>
</evidence>
<dbReference type="Pfam" id="PF07724">
    <property type="entry name" value="AAA_2"/>
    <property type="match status" value="1"/>
</dbReference>
<dbReference type="PANTHER" id="PTHR11638">
    <property type="entry name" value="ATP-DEPENDENT CLP PROTEASE"/>
    <property type="match status" value="1"/>
</dbReference>
<evidence type="ECO:0000259" key="5">
    <source>
        <dbReference type="Pfam" id="PF07724"/>
    </source>
</evidence>
<evidence type="ECO:0000256" key="4">
    <source>
        <dbReference type="SAM" id="MobiDB-lite"/>
    </source>
</evidence>
<name>A0A978UVK7_ZIZJJ</name>
<dbReference type="CDD" id="cd19499">
    <property type="entry name" value="RecA-like_ClpB_Hsp104-like"/>
    <property type="match status" value="1"/>
</dbReference>
<dbReference type="SUPFAM" id="SSF52540">
    <property type="entry name" value="P-loop containing nucleoside triphosphate hydrolases"/>
    <property type="match status" value="2"/>
</dbReference>
<dbReference type="InterPro" id="IPR028299">
    <property type="entry name" value="ClpA/B_CS2"/>
</dbReference>
<dbReference type="AlphaFoldDB" id="A0A978UVK7"/>
<dbReference type="GO" id="GO:0016887">
    <property type="term" value="F:ATP hydrolysis activity"/>
    <property type="evidence" value="ECO:0007669"/>
    <property type="project" value="InterPro"/>
</dbReference>
<keyword evidence="2" id="KW-0067">ATP-binding</keyword>
<reference evidence="7" key="1">
    <citation type="journal article" date="2021" name="Front. Plant Sci.">
        <title>Chromosome-Scale Genome Assembly for Chinese Sour Jujube and Insights Into Its Genome Evolution and Domestication Signature.</title>
        <authorList>
            <person name="Shen L.-Y."/>
            <person name="Luo H."/>
            <person name="Wang X.-L."/>
            <person name="Wang X.-M."/>
            <person name="Qiu X.-J."/>
            <person name="Liu H."/>
            <person name="Zhou S.-S."/>
            <person name="Jia K.-H."/>
            <person name="Nie S."/>
            <person name="Bao Y.-T."/>
            <person name="Zhang R.-G."/>
            <person name="Yun Q.-Z."/>
            <person name="Chai Y.-H."/>
            <person name="Lu J.-Y."/>
            <person name="Li Y."/>
            <person name="Zhao S.-W."/>
            <person name="Mao J.-F."/>
            <person name="Jia S.-G."/>
            <person name="Mao Y.-M."/>
        </authorList>
    </citation>
    <scope>NUCLEOTIDE SEQUENCE</scope>
    <source>
        <strain evidence="7">AT0</strain>
        <tissue evidence="7">Leaf</tissue>
    </source>
</reference>
<dbReference type="GO" id="GO:0005524">
    <property type="term" value="F:ATP binding"/>
    <property type="evidence" value="ECO:0007669"/>
    <property type="project" value="UniProtKB-KW"/>
</dbReference>
<feature type="region of interest" description="Disordered" evidence="4">
    <location>
        <begin position="1"/>
        <end position="143"/>
    </location>
</feature>
<dbReference type="InterPro" id="IPR001270">
    <property type="entry name" value="ClpA/B"/>
</dbReference>
<dbReference type="Gene3D" id="3.40.50.300">
    <property type="entry name" value="P-loop containing nucleotide triphosphate hydrolases"/>
    <property type="match status" value="2"/>
</dbReference>